<feature type="transmembrane region" description="Helical" evidence="9">
    <location>
        <begin position="88"/>
        <end position="105"/>
    </location>
</feature>
<dbReference type="GO" id="GO:0046872">
    <property type="term" value="F:metal ion binding"/>
    <property type="evidence" value="ECO:0007669"/>
    <property type="project" value="UniProtKB-KW"/>
</dbReference>
<keyword evidence="5 9" id="KW-1133">Transmembrane helix</keyword>
<comment type="subcellular location">
    <subcellularLocation>
        <location evidence="1">Cell membrane</location>
        <topology evidence="1">Multi-pass membrane protein</topology>
    </subcellularLocation>
</comment>
<dbReference type="OrthoDB" id="9783652at2"/>
<dbReference type="PANTHER" id="PTHR22926:SF3">
    <property type="entry name" value="UNDECAPRENYL-PHOSPHATE ALPHA-N-ACETYLGLUCOSAMINYL 1-PHOSPHATE TRANSFERASE"/>
    <property type="match status" value="1"/>
</dbReference>
<comment type="cofactor">
    <cofactor evidence="7">
        <name>Mg(2+)</name>
        <dbReference type="ChEBI" id="CHEBI:18420"/>
    </cofactor>
</comment>
<organism evidence="10 11">
    <name type="scientific">Arcticibacterium luteifluviistationis</name>
    <dbReference type="NCBI Taxonomy" id="1784714"/>
    <lineage>
        <taxon>Bacteria</taxon>
        <taxon>Pseudomonadati</taxon>
        <taxon>Bacteroidota</taxon>
        <taxon>Cytophagia</taxon>
        <taxon>Cytophagales</taxon>
        <taxon>Leadbetterellaceae</taxon>
        <taxon>Arcticibacterium</taxon>
    </lineage>
</organism>
<feature type="transmembrane region" description="Helical" evidence="9">
    <location>
        <begin position="332"/>
        <end position="352"/>
    </location>
</feature>
<feature type="transmembrane region" description="Helical" evidence="9">
    <location>
        <begin position="117"/>
        <end position="139"/>
    </location>
</feature>
<dbReference type="GO" id="GO:0044038">
    <property type="term" value="P:cell wall macromolecule biosynthetic process"/>
    <property type="evidence" value="ECO:0007669"/>
    <property type="project" value="TreeGrafter"/>
</dbReference>
<evidence type="ECO:0000256" key="3">
    <source>
        <dbReference type="ARBA" id="ARBA00022679"/>
    </source>
</evidence>
<evidence type="ECO:0000256" key="1">
    <source>
        <dbReference type="ARBA" id="ARBA00004651"/>
    </source>
</evidence>
<keyword evidence="2" id="KW-1003">Cell membrane</keyword>
<evidence type="ECO:0000256" key="9">
    <source>
        <dbReference type="SAM" id="Phobius"/>
    </source>
</evidence>
<proteinExistence type="predicted"/>
<keyword evidence="7" id="KW-0460">Magnesium</keyword>
<evidence type="ECO:0000256" key="6">
    <source>
        <dbReference type="ARBA" id="ARBA00023136"/>
    </source>
</evidence>
<feature type="transmembrane region" description="Helical" evidence="9">
    <location>
        <begin position="305"/>
        <end position="326"/>
    </location>
</feature>
<dbReference type="PANTHER" id="PTHR22926">
    <property type="entry name" value="PHOSPHO-N-ACETYLMURAMOYL-PENTAPEPTIDE-TRANSFERASE"/>
    <property type="match status" value="1"/>
</dbReference>
<dbReference type="GO" id="GO:0071555">
    <property type="term" value="P:cell wall organization"/>
    <property type="evidence" value="ECO:0007669"/>
    <property type="project" value="TreeGrafter"/>
</dbReference>
<accession>A0A2Z4GBG6</accession>
<dbReference type="GO" id="GO:0005886">
    <property type="term" value="C:plasma membrane"/>
    <property type="evidence" value="ECO:0007669"/>
    <property type="project" value="UniProtKB-SubCell"/>
</dbReference>
<dbReference type="CDD" id="cd06853">
    <property type="entry name" value="GT_WecA_like"/>
    <property type="match status" value="1"/>
</dbReference>
<dbReference type="GO" id="GO:0016780">
    <property type="term" value="F:phosphotransferase activity, for other substituted phosphate groups"/>
    <property type="evidence" value="ECO:0007669"/>
    <property type="project" value="InterPro"/>
</dbReference>
<dbReference type="InterPro" id="IPR018480">
    <property type="entry name" value="PNAcMuramoyl-5peptid_Trfase_CS"/>
</dbReference>
<dbReference type="EMBL" id="CP029480">
    <property type="protein sequence ID" value="AWV98405.1"/>
    <property type="molecule type" value="Genomic_DNA"/>
</dbReference>
<dbReference type="GO" id="GO:0009103">
    <property type="term" value="P:lipopolysaccharide biosynthetic process"/>
    <property type="evidence" value="ECO:0007669"/>
    <property type="project" value="TreeGrafter"/>
</dbReference>
<evidence type="ECO:0000256" key="4">
    <source>
        <dbReference type="ARBA" id="ARBA00022692"/>
    </source>
</evidence>
<feature type="binding site" evidence="7">
    <location>
        <position position="164"/>
    </location>
    <ligand>
        <name>Mg(2+)</name>
        <dbReference type="ChEBI" id="CHEBI:18420"/>
    </ligand>
</feature>
<feature type="transmembrane region" description="Helical" evidence="9">
    <location>
        <begin position="171"/>
        <end position="188"/>
    </location>
</feature>
<protein>
    <submittedName>
        <fullName evidence="10">Undecaprenyl/decaprenyl-phosphate alpha-N-acetylglucosaminyl 1-phosphate transferase</fullName>
    </submittedName>
</protein>
<dbReference type="InterPro" id="IPR000715">
    <property type="entry name" value="Glycosyl_transferase_4"/>
</dbReference>
<evidence type="ECO:0000313" key="11">
    <source>
        <dbReference type="Proteomes" id="UP000249873"/>
    </source>
</evidence>
<keyword evidence="4 9" id="KW-0812">Transmembrane</keyword>
<feature type="transmembrane region" description="Helical" evidence="9">
    <location>
        <begin position="194"/>
        <end position="215"/>
    </location>
</feature>
<dbReference type="Proteomes" id="UP000249873">
    <property type="component" value="Chromosome"/>
</dbReference>
<feature type="transmembrane region" description="Helical" evidence="9">
    <location>
        <begin position="16"/>
        <end position="38"/>
    </location>
</feature>
<dbReference type="PROSITE" id="PS01348">
    <property type="entry name" value="MRAY_2"/>
    <property type="match status" value="1"/>
</dbReference>
<name>A0A2Z4GBG6_9BACT</name>
<dbReference type="KEGG" id="als:DJ013_09560"/>
<feature type="transmembrane region" description="Helical" evidence="9">
    <location>
        <begin position="263"/>
        <end position="284"/>
    </location>
</feature>
<reference evidence="10 11" key="1">
    <citation type="submission" date="2018-05" db="EMBL/GenBank/DDBJ databases">
        <title>Complete genome sequence of Arcticibacterium luteifluviistationis SM1504T, a cytophagaceae bacterium isolated from Arctic surface seawater.</title>
        <authorList>
            <person name="Li Y."/>
            <person name="Qin Q.-L."/>
        </authorList>
    </citation>
    <scope>NUCLEOTIDE SEQUENCE [LARGE SCALE GENOMIC DNA]</scope>
    <source>
        <strain evidence="10 11">SM1504</strain>
    </source>
</reference>
<dbReference type="Pfam" id="PF00953">
    <property type="entry name" value="Glycos_transf_4"/>
    <property type="match status" value="1"/>
</dbReference>
<keyword evidence="11" id="KW-1185">Reference proteome</keyword>
<evidence type="ECO:0000256" key="2">
    <source>
        <dbReference type="ARBA" id="ARBA00022475"/>
    </source>
</evidence>
<evidence type="ECO:0000256" key="8">
    <source>
        <dbReference type="SAM" id="MobiDB-lite"/>
    </source>
</evidence>
<sequence length="390" mass="43392">MRLIFEEIVGDPNVQIFFSIVLSLLVTWRSIPVIRNICMLRGLMENPVKRSSHSSPTPTFGGIAIFAGTLMGYMLWNFEDEGYLMHKIFAGLLILFFLGLKDDLYALAPLKKIGSQVIASVLVVVGSDLRITSFFGIFGIHELPYVLSVLFTIFIFVALINSFNLIDGIDGLSGGIGMIASAGFGWWFILNEQWSMACLGFSLAASLLGFLRYNYSKTTKIFMGDTGSLIVGYLVTILAVRFINLNETANFSPGQHFVSAPVIALSLLSVPIFDTLRVFGVRILKGRSPFEADRLHLHHLLVDNGLTHLASSLTLYGMTIALSIFTYSLRSFFSNTALSFYVITVFALYLAFSQWLEIRRFKNHRTKLNQNGTSKPKKSTLDLEGSISKN</sequence>
<feature type="transmembrane region" description="Helical" evidence="9">
    <location>
        <begin position="59"/>
        <end position="76"/>
    </location>
</feature>
<evidence type="ECO:0000256" key="7">
    <source>
        <dbReference type="PIRSR" id="PIRSR600715-1"/>
    </source>
</evidence>
<keyword evidence="6 9" id="KW-0472">Membrane</keyword>
<evidence type="ECO:0000256" key="5">
    <source>
        <dbReference type="ARBA" id="ARBA00022989"/>
    </source>
</evidence>
<feature type="region of interest" description="Disordered" evidence="8">
    <location>
        <begin position="368"/>
        <end position="390"/>
    </location>
</feature>
<feature type="binding site" evidence="7">
    <location>
        <position position="225"/>
    </location>
    <ligand>
        <name>Mg(2+)</name>
        <dbReference type="ChEBI" id="CHEBI:18420"/>
    </ligand>
</feature>
<feature type="transmembrane region" description="Helical" evidence="9">
    <location>
        <begin position="222"/>
        <end position="243"/>
    </location>
</feature>
<feature type="transmembrane region" description="Helical" evidence="9">
    <location>
        <begin position="145"/>
        <end position="164"/>
    </location>
</feature>
<keyword evidence="3 10" id="KW-0808">Transferase</keyword>
<evidence type="ECO:0000313" key="10">
    <source>
        <dbReference type="EMBL" id="AWV98405.1"/>
    </source>
</evidence>
<gene>
    <name evidence="10" type="ORF">DJ013_09560</name>
</gene>
<dbReference type="AlphaFoldDB" id="A0A2Z4GBG6"/>
<keyword evidence="7" id="KW-0479">Metal-binding</keyword>
<dbReference type="RefSeq" id="WP_111371598.1">
    <property type="nucleotide sequence ID" value="NZ_CP029480.1"/>
</dbReference>